<dbReference type="PANTHER" id="PTHR28256">
    <property type="entry name" value="RIBONUCLEASES P/MRP PROTEIN SUBUNIT POP7"/>
    <property type="match status" value="1"/>
</dbReference>
<dbReference type="GO" id="GO:0004526">
    <property type="term" value="F:ribonuclease P activity"/>
    <property type="evidence" value="ECO:0007669"/>
    <property type="project" value="TreeGrafter"/>
</dbReference>
<dbReference type="GO" id="GO:0000172">
    <property type="term" value="C:ribonuclease MRP complex"/>
    <property type="evidence" value="ECO:0007669"/>
    <property type="project" value="InterPro"/>
</dbReference>
<dbReference type="GO" id="GO:0000171">
    <property type="term" value="F:ribonuclease MRP activity"/>
    <property type="evidence" value="ECO:0007669"/>
    <property type="project" value="TreeGrafter"/>
</dbReference>
<dbReference type="Proteomes" id="UP000028045">
    <property type="component" value="Unassembled WGS sequence"/>
</dbReference>
<evidence type="ECO:0000313" key="6">
    <source>
        <dbReference type="Proteomes" id="UP000028045"/>
    </source>
</evidence>
<gene>
    <name evidence="5" type="ORF">S7711_09788</name>
</gene>
<evidence type="ECO:0000256" key="1">
    <source>
        <dbReference type="ARBA" id="ARBA00004123"/>
    </source>
</evidence>
<sequence>MAPKDDGRPTSRQRPEKGIMRKLPRIPDNAKVRKRPLNKRPPPASGKSGIIYVSCSTPFMSAVKRVRKQLDASLRGTSSGSGPVSKHASLESRVAALQRTDGGGGGSGSGSGGGGGVAVTVIGSGKAIGRALEVASWYEQQADCVVGLETRTVGTVDDVVVEDDEEVEDTTRVRRVSCLEVTISLK</sequence>
<dbReference type="InterPro" id="IPR014612">
    <property type="entry name" value="Pop7/Rpp20"/>
</dbReference>
<dbReference type="AlphaFoldDB" id="A0A084ART0"/>
<accession>A0A084ART0</accession>
<feature type="region of interest" description="Disordered" evidence="4">
    <location>
        <begin position="1"/>
        <end position="49"/>
    </location>
</feature>
<dbReference type="GO" id="GO:0001682">
    <property type="term" value="P:tRNA 5'-leader removal"/>
    <property type="evidence" value="ECO:0007669"/>
    <property type="project" value="InterPro"/>
</dbReference>
<proteinExistence type="predicted"/>
<evidence type="ECO:0000313" key="5">
    <source>
        <dbReference type="EMBL" id="KEY68009.1"/>
    </source>
</evidence>
<dbReference type="PANTHER" id="PTHR28256:SF1">
    <property type="entry name" value="RIBONUCLEASES P_MRP PROTEIN SUBUNIT POP7"/>
    <property type="match status" value="1"/>
</dbReference>
<dbReference type="EMBL" id="KL648595">
    <property type="protein sequence ID" value="KEY68009.1"/>
    <property type="molecule type" value="Genomic_DNA"/>
</dbReference>
<dbReference type="HOGENOM" id="CLU_085444_1_0_1"/>
<comment type="subcellular location">
    <subcellularLocation>
        <location evidence="1">Nucleus</location>
    </subcellularLocation>
</comment>
<evidence type="ECO:0000256" key="2">
    <source>
        <dbReference type="ARBA" id="ARBA00022694"/>
    </source>
</evidence>
<dbReference type="Pfam" id="PF12328">
    <property type="entry name" value="Rpp20"/>
    <property type="match status" value="1"/>
</dbReference>
<dbReference type="Gene3D" id="3.30.110.20">
    <property type="entry name" value="Alba-like domain"/>
    <property type="match status" value="1"/>
</dbReference>
<keyword evidence="6" id="KW-1185">Reference proteome</keyword>
<dbReference type="InterPro" id="IPR020241">
    <property type="entry name" value="RNase_P/MRP_Pop7_fungi"/>
</dbReference>
<dbReference type="OrthoDB" id="5416589at2759"/>
<organism evidence="5 6">
    <name type="scientific">Stachybotrys chartarum (strain CBS 109288 / IBT 7711)</name>
    <name type="common">Toxic black mold</name>
    <name type="synonym">Stilbospora chartarum</name>
    <dbReference type="NCBI Taxonomy" id="1280523"/>
    <lineage>
        <taxon>Eukaryota</taxon>
        <taxon>Fungi</taxon>
        <taxon>Dikarya</taxon>
        <taxon>Ascomycota</taxon>
        <taxon>Pezizomycotina</taxon>
        <taxon>Sordariomycetes</taxon>
        <taxon>Hypocreomycetidae</taxon>
        <taxon>Hypocreales</taxon>
        <taxon>Stachybotryaceae</taxon>
        <taxon>Stachybotrys</taxon>
    </lineage>
</organism>
<evidence type="ECO:0000256" key="3">
    <source>
        <dbReference type="ARBA" id="ARBA00023242"/>
    </source>
</evidence>
<dbReference type="GO" id="GO:0000294">
    <property type="term" value="P:nuclear-transcribed mRNA catabolic process, RNase MRP-dependent"/>
    <property type="evidence" value="ECO:0007669"/>
    <property type="project" value="TreeGrafter"/>
</dbReference>
<feature type="compositionally biased region" description="Basic and acidic residues" evidence="4">
    <location>
        <begin position="1"/>
        <end position="19"/>
    </location>
</feature>
<dbReference type="GO" id="GO:0034965">
    <property type="term" value="P:intronic box C/D snoRNA processing"/>
    <property type="evidence" value="ECO:0007669"/>
    <property type="project" value="TreeGrafter"/>
</dbReference>
<dbReference type="InterPro" id="IPR036882">
    <property type="entry name" value="Alba-like_dom_sf"/>
</dbReference>
<protein>
    <submittedName>
        <fullName evidence="5">Uncharacterized protein</fullName>
    </submittedName>
</protein>
<reference evidence="5 6" key="1">
    <citation type="journal article" date="2014" name="BMC Genomics">
        <title>Comparative genome sequencing reveals chemotype-specific gene clusters in the toxigenic black mold Stachybotrys.</title>
        <authorList>
            <person name="Semeiks J."/>
            <person name="Borek D."/>
            <person name="Otwinowski Z."/>
            <person name="Grishin N.V."/>
        </authorList>
    </citation>
    <scope>NUCLEOTIDE SEQUENCE [LARGE SCALE GENOMIC DNA]</scope>
    <source>
        <strain evidence="6">CBS 109288 / IBT 7711</strain>
    </source>
</reference>
<keyword evidence="3" id="KW-0539">Nucleus</keyword>
<evidence type="ECO:0000256" key="4">
    <source>
        <dbReference type="SAM" id="MobiDB-lite"/>
    </source>
</evidence>
<dbReference type="GO" id="GO:0005655">
    <property type="term" value="C:nucleolar ribonuclease P complex"/>
    <property type="evidence" value="ECO:0007669"/>
    <property type="project" value="InterPro"/>
</dbReference>
<dbReference type="GO" id="GO:0003723">
    <property type="term" value="F:RNA binding"/>
    <property type="evidence" value="ECO:0007669"/>
    <property type="project" value="TreeGrafter"/>
</dbReference>
<name>A0A084ART0_STACB</name>
<keyword evidence="2" id="KW-0819">tRNA processing</keyword>
<dbReference type="GO" id="GO:0006364">
    <property type="term" value="P:rRNA processing"/>
    <property type="evidence" value="ECO:0007669"/>
    <property type="project" value="TreeGrafter"/>
</dbReference>